<feature type="chain" id="PRO_5047459660" evidence="7">
    <location>
        <begin position="24"/>
        <end position="637"/>
    </location>
</feature>
<dbReference type="EMBL" id="JBHLTR010000054">
    <property type="protein sequence ID" value="MFC0561187.1"/>
    <property type="molecule type" value="Genomic_DNA"/>
</dbReference>
<evidence type="ECO:0000256" key="5">
    <source>
        <dbReference type="ARBA" id="ARBA00023316"/>
    </source>
</evidence>
<dbReference type="PANTHER" id="PTHR30582">
    <property type="entry name" value="L,D-TRANSPEPTIDASE"/>
    <property type="match status" value="1"/>
</dbReference>
<name>A0ABV6NLS3_9BACI</name>
<evidence type="ECO:0000256" key="7">
    <source>
        <dbReference type="SAM" id="SignalP"/>
    </source>
</evidence>
<dbReference type="Pfam" id="PF03734">
    <property type="entry name" value="YkuD"/>
    <property type="match status" value="1"/>
</dbReference>
<dbReference type="RefSeq" id="WP_273842613.1">
    <property type="nucleotide sequence ID" value="NZ_JAQQWT010000005.1"/>
</dbReference>
<evidence type="ECO:0000256" key="4">
    <source>
        <dbReference type="ARBA" id="ARBA00022984"/>
    </source>
</evidence>
<comment type="pathway">
    <text evidence="1 6">Cell wall biogenesis; peptidoglycan biosynthesis.</text>
</comment>
<evidence type="ECO:0000313" key="9">
    <source>
        <dbReference type="EMBL" id="MFC0561187.1"/>
    </source>
</evidence>
<evidence type="ECO:0000256" key="6">
    <source>
        <dbReference type="PROSITE-ProRule" id="PRU01373"/>
    </source>
</evidence>
<dbReference type="InterPro" id="IPR038063">
    <property type="entry name" value="Transpep_catalytic_dom"/>
</dbReference>
<dbReference type="InterPro" id="IPR050979">
    <property type="entry name" value="LD-transpeptidase"/>
</dbReference>
<keyword evidence="2" id="KW-0808">Transferase</keyword>
<protein>
    <submittedName>
        <fullName evidence="9">Triple tyrosine motif-containing protein</fullName>
    </submittedName>
</protein>
<keyword evidence="5 6" id="KW-0961">Cell wall biogenesis/degradation</keyword>
<feature type="signal peptide" evidence="7">
    <location>
        <begin position="1"/>
        <end position="23"/>
    </location>
</feature>
<reference evidence="9 10" key="1">
    <citation type="submission" date="2024-09" db="EMBL/GenBank/DDBJ databases">
        <authorList>
            <person name="Sun Q."/>
            <person name="Mori K."/>
        </authorList>
    </citation>
    <scope>NUCLEOTIDE SEQUENCE [LARGE SCALE GENOMIC DNA]</scope>
    <source>
        <strain evidence="9 10">NCAIM B.02301</strain>
    </source>
</reference>
<dbReference type="PANTHER" id="PTHR30582:SF4">
    <property type="entry name" value="L,D-TRANSPEPTIDASE YQJB-RELATED"/>
    <property type="match status" value="1"/>
</dbReference>
<keyword evidence="4 6" id="KW-0573">Peptidoglycan synthesis</keyword>
<dbReference type="InterPro" id="IPR005490">
    <property type="entry name" value="LD_TPept_cat_dom"/>
</dbReference>
<feature type="domain" description="L,D-TPase catalytic" evidence="8">
    <location>
        <begin position="28"/>
        <end position="152"/>
    </location>
</feature>
<gene>
    <name evidence="9" type="ORF">ACFFH4_19760</name>
</gene>
<dbReference type="Pfam" id="PF07495">
    <property type="entry name" value="Y_Y_Y"/>
    <property type="match status" value="4"/>
</dbReference>
<accession>A0ABV6NLS3</accession>
<keyword evidence="10" id="KW-1185">Reference proteome</keyword>
<keyword evidence="3 6" id="KW-0133">Cell shape</keyword>
<dbReference type="InterPro" id="IPR011123">
    <property type="entry name" value="Y_Y_Y"/>
</dbReference>
<dbReference type="CDD" id="cd16913">
    <property type="entry name" value="YkuD_like"/>
    <property type="match status" value="1"/>
</dbReference>
<sequence length="637" mass="72091">MKKLTIFIVFLLSFFLFSQTTFANSTNQLIMINKATNQLAYYNNGKMVKTFKVATGRQNGFTPEGTFKVVNKIKNRPYYKDNIAGGDPRNPLGDRWLGLNARGTHGTTYAIHGNNNSKSIGTYASAGCIRMYNDEIRWLFDQVKVNTPVVITNTKQSFDTIAAIHGYNVESKLSKVSVSTKSPQPTNTSITINANTSSGKDPLFKYAIYDGSKWTTLKDYSSSKSINWKPTKAGSYKIKVQVKSKKSTKKFDDEKVINYNIFTPASIKSVKTSVVSPQPTNTSISISANSNSNQNNLFKFSVYNGEKWTTIKDFSSATKVNWKPSKAGSYKVKVQTKHKKSKKKFDSEKTIHYHVYDAAKVTSFTTDKTGPSPDNSTIVLTAKSNKDSNNLFKFLVHDGSKWKTIKDFSSTSKVNWKPSKAGTYQLKVQVKHKSSKKTYDQQKEINYVIYKKATIEAVQTDKVSPQFAKANIVVSAKNVNKDHLYKFLIHDGTEWKTVQDYSNQASYNWSPNHDGRYKVKIEVRHKLSKEKYDDFKEVEYYINKPVTLQQLTPTIREHAAGHPLTISAIATGGTELQYKFELLQNSTWVTLRDFDPSNTFEWIPPNESGDYTIRVLVKEKGSPNEFDAVLEQTYSLQ</sequence>
<evidence type="ECO:0000256" key="3">
    <source>
        <dbReference type="ARBA" id="ARBA00022960"/>
    </source>
</evidence>
<feature type="active site" description="Proton donor/acceptor" evidence="6">
    <location>
        <position position="112"/>
    </location>
</feature>
<comment type="caution">
    <text evidence="9">The sequence shown here is derived from an EMBL/GenBank/DDBJ whole genome shotgun (WGS) entry which is preliminary data.</text>
</comment>
<evidence type="ECO:0000313" key="10">
    <source>
        <dbReference type="Proteomes" id="UP001589833"/>
    </source>
</evidence>
<evidence type="ECO:0000256" key="2">
    <source>
        <dbReference type="ARBA" id="ARBA00022679"/>
    </source>
</evidence>
<dbReference type="SUPFAM" id="SSF141523">
    <property type="entry name" value="L,D-transpeptidase catalytic domain-like"/>
    <property type="match status" value="1"/>
</dbReference>
<dbReference type="Proteomes" id="UP001589833">
    <property type="component" value="Unassembled WGS sequence"/>
</dbReference>
<evidence type="ECO:0000256" key="1">
    <source>
        <dbReference type="ARBA" id="ARBA00004752"/>
    </source>
</evidence>
<evidence type="ECO:0000259" key="8">
    <source>
        <dbReference type="PROSITE" id="PS52029"/>
    </source>
</evidence>
<keyword evidence="7" id="KW-0732">Signal</keyword>
<dbReference type="Gene3D" id="2.40.440.10">
    <property type="entry name" value="L,D-transpeptidase catalytic domain-like"/>
    <property type="match status" value="1"/>
</dbReference>
<proteinExistence type="predicted"/>
<feature type="active site" description="Nucleophile" evidence="6">
    <location>
        <position position="128"/>
    </location>
</feature>
<dbReference type="PROSITE" id="PS52029">
    <property type="entry name" value="LD_TPASE"/>
    <property type="match status" value="1"/>
</dbReference>
<organism evidence="9 10">
    <name type="scientific">Halalkalibacter alkalisediminis</name>
    <dbReference type="NCBI Taxonomy" id="935616"/>
    <lineage>
        <taxon>Bacteria</taxon>
        <taxon>Bacillati</taxon>
        <taxon>Bacillota</taxon>
        <taxon>Bacilli</taxon>
        <taxon>Bacillales</taxon>
        <taxon>Bacillaceae</taxon>
        <taxon>Halalkalibacter</taxon>
    </lineage>
</organism>